<dbReference type="SUPFAM" id="SSF52833">
    <property type="entry name" value="Thioredoxin-like"/>
    <property type="match status" value="1"/>
</dbReference>
<comment type="caution">
    <text evidence="3">The sequence shown here is derived from an EMBL/GenBank/DDBJ whole genome shotgun (WGS) entry which is preliminary data.</text>
</comment>
<gene>
    <name evidence="3" type="ORF">K7472_14965</name>
</gene>
<organism evidence="3 4">
    <name type="scientific">Streptantibioticus parmotrematis</name>
    <dbReference type="NCBI Taxonomy" id="2873249"/>
    <lineage>
        <taxon>Bacteria</taxon>
        <taxon>Bacillati</taxon>
        <taxon>Actinomycetota</taxon>
        <taxon>Actinomycetes</taxon>
        <taxon>Kitasatosporales</taxon>
        <taxon>Streptomycetaceae</taxon>
        <taxon>Streptantibioticus</taxon>
    </lineage>
</organism>
<evidence type="ECO:0000313" key="4">
    <source>
        <dbReference type="Proteomes" id="UP001198565"/>
    </source>
</evidence>
<dbReference type="Gene3D" id="3.40.30.10">
    <property type="entry name" value="Glutaredoxin"/>
    <property type="match status" value="1"/>
</dbReference>
<protein>
    <submittedName>
        <fullName evidence="3">DsbA family protein</fullName>
    </submittedName>
</protein>
<dbReference type="Proteomes" id="UP001198565">
    <property type="component" value="Unassembled WGS sequence"/>
</dbReference>
<evidence type="ECO:0000256" key="1">
    <source>
        <dbReference type="SAM" id="MobiDB-lite"/>
    </source>
</evidence>
<dbReference type="CDD" id="cd02972">
    <property type="entry name" value="DsbA_family"/>
    <property type="match status" value="1"/>
</dbReference>
<feature type="domain" description="Thioredoxin-like fold" evidence="2">
    <location>
        <begin position="75"/>
        <end position="240"/>
    </location>
</feature>
<feature type="region of interest" description="Disordered" evidence="1">
    <location>
        <begin position="1"/>
        <end position="20"/>
    </location>
</feature>
<reference evidence="3 4" key="1">
    <citation type="submission" date="2021-08" db="EMBL/GenBank/DDBJ databases">
        <title>Streptomyces sp. PTM05 isolated from lichen.</title>
        <authorList>
            <person name="Somphong A."/>
            <person name="Phongsopitanun W."/>
            <person name="Tanasupawat S."/>
        </authorList>
    </citation>
    <scope>NUCLEOTIDE SEQUENCE [LARGE SCALE GENOMIC DNA]</scope>
    <source>
        <strain evidence="3 4">Ptm05</strain>
    </source>
</reference>
<dbReference type="InterPro" id="IPR012336">
    <property type="entry name" value="Thioredoxin-like_fold"/>
</dbReference>
<keyword evidence="4" id="KW-1185">Reference proteome</keyword>
<name>A0ABS7QSI2_9ACTN</name>
<accession>A0ABS7QSI2</accession>
<proteinExistence type="predicted"/>
<dbReference type="EMBL" id="JAINVZ010000009">
    <property type="protein sequence ID" value="MBY8886151.1"/>
    <property type="molecule type" value="Genomic_DNA"/>
</dbReference>
<sequence length="268" mass="28603">MSKKNNWENKSSARERLKAERAREAKRAKVRRQVFAGVGVVAVLAIAAGVAVAVSSSGGGTSKPFVQPANTSGANGTTVIYGNASAKHTLHLYEDPRCPICSEFEQQDGQTYLKGADAGQYKIQYTFGTFLDNNDGGTGSMHALSALGAALNVSPQAFIQFHTALYSKANHPDETTDKFSDNSYLFKISNEVPALKNNATFQKNVKDGTYDAWAKKMSDSFNSSGVQGTPSAKLDGKDFTVAGNSFAPTGIIPVSQLTQQLDKAFGTK</sequence>
<dbReference type="RefSeq" id="WP_222978100.1">
    <property type="nucleotide sequence ID" value="NZ_JAINVZ010000009.1"/>
</dbReference>
<evidence type="ECO:0000259" key="2">
    <source>
        <dbReference type="Pfam" id="PF13462"/>
    </source>
</evidence>
<evidence type="ECO:0000313" key="3">
    <source>
        <dbReference type="EMBL" id="MBY8886151.1"/>
    </source>
</evidence>
<dbReference type="Pfam" id="PF13462">
    <property type="entry name" value="Thioredoxin_4"/>
    <property type="match status" value="1"/>
</dbReference>
<dbReference type="InterPro" id="IPR036249">
    <property type="entry name" value="Thioredoxin-like_sf"/>
</dbReference>